<keyword evidence="2" id="KW-1185">Reference proteome</keyword>
<dbReference type="SUPFAM" id="SSF53335">
    <property type="entry name" value="S-adenosyl-L-methionine-dependent methyltransferases"/>
    <property type="match status" value="1"/>
</dbReference>
<dbReference type="Pfam" id="PF13578">
    <property type="entry name" value="Methyltransf_24"/>
    <property type="match status" value="1"/>
</dbReference>
<dbReference type="InterPro" id="IPR029063">
    <property type="entry name" value="SAM-dependent_MTases_sf"/>
</dbReference>
<reference evidence="1 2" key="1">
    <citation type="submission" date="2015-09" db="EMBL/GenBank/DDBJ databases">
        <authorList>
            <consortium name="Swine Surveillance"/>
        </authorList>
    </citation>
    <scope>NUCLEOTIDE SEQUENCE [LARGE SCALE GENOMIC DNA]</scope>
    <source>
        <strain evidence="1 2">CECT 7557</strain>
    </source>
</reference>
<dbReference type="Gene3D" id="3.40.50.150">
    <property type="entry name" value="Vaccinia Virus protein VP39"/>
    <property type="match status" value="1"/>
</dbReference>
<protein>
    <recommendedName>
        <fullName evidence="3">O-methyltransferase</fullName>
    </recommendedName>
</protein>
<dbReference type="Proteomes" id="UP000052022">
    <property type="component" value="Unassembled WGS sequence"/>
</dbReference>
<gene>
    <name evidence="1" type="ORF">TRM7557_00371</name>
</gene>
<organism evidence="1 2">
    <name type="scientific">Tritonibacter multivorans</name>
    <dbReference type="NCBI Taxonomy" id="928856"/>
    <lineage>
        <taxon>Bacteria</taxon>
        <taxon>Pseudomonadati</taxon>
        <taxon>Pseudomonadota</taxon>
        <taxon>Alphaproteobacteria</taxon>
        <taxon>Rhodobacterales</taxon>
        <taxon>Paracoccaceae</taxon>
        <taxon>Tritonibacter</taxon>
    </lineage>
</organism>
<dbReference type="AlphaFoldDB" id="A0A0P1GIN7"/>
<name>A0A0P1GIN7_9RHOB</name>
<evidence type="ECO:0008006" key="3">
    <source>
        <dbReference type="Google" id="ProtNLM"/>
    </source>
</evidence>
<proteinExistence type="predicted"/>
<evidence type="ECO:0000313" key="2">
    <source>
        <dbReference type="Proteomes" id="UP000052022"/>
    </source>
</evidence>
<sequence length="228" mass="25706">MQTTTTDLSLREQELVRIVSQKAIDMHKTHVQAQIDVIPKFKLRKEHVKGAELLVDRDELLERMPTGGKVAELGVDEGNFSARILEITNPATLHLVDVWGDARYHEGKALSVQSRFADEIENGQVDITRGLSLEAVDAFEDGYFDWIYIDTDHSYQTTIQELQQWAPKVKANGVIAGHDYTMGNFTSGYKYGVIEAVAEFCTQNNWTLSYLTADFAESNSFAIKRMAN</sequence>
<evidence type="ECO:0000313" key="1">
    <source>
        <dbReference type="EMBL" id="CUH75404.1"/>
    </source>
</evidence>
<accession>A0A0P1GIN7</accession>
<dbReference type="EMBL" id="CYSD01000012">
    <property type="protein sequence ID" value="CUH75404.1"/>
    <property type="molecule type" value="Genomic_DNA"/>
</dbReference>
<dbReference type="STRING" id="928856.SAMN04488049_103413"/>